<comment type="caution">
    <text evidence="2">The sequence shown here is derived from an EMBL/GenBank/DDBJ whole genome shotgun (WGS) entry which is preliminary data.</text>
</comment>
<evidence type="ECO:0000313" key="2">
    <source>
        <dbReference type="EMBL" id="KRO35278.1"/>
    </source>
</evidence>
<dbReference type="InterPro" id="IPR011008">
    <property type="entry name" value="Dimeric_a/b-barrel"/>
</dbReference>
<dbReference type="SUPFAM" id="SSF54909">
    <property type="entry name" value="Dimeric alpha+beta barrel"/>
    <property type="match status" value="1"/>
</dbReference>
<sequence>MLAIARFSTPLAEASQFEAQLSLALEAFSACAGFVSGEFGQNLDDTTLWSLVTHWENVGSYRRALSNLNVKMNAIPLLAQAIDEPGAYEGPYSE</sequence>
<protein>
    <submittedName>
        <fullName evidence="2">Antibiotic biosynthesis monooxygenase</fullName>
    </submittedName>
</protein>
<dbReference type="AlphaFoldDB" id="A0A0R2PBH7"/>
<dbReference type="InterPro" id="IPR007138">
    <property type="entry name" value="ABM_dom"/>
</dbReference>
<dbReference type="GO" id="GO:0004497">
    <property type="term" value="F:monooxygenase activity"/>
    <property type="evidence" value="ECO:0007669"/>
    <property type="project" value="UniProtKB-KW"/>
</dbReference>
<evidence type="ECO:0000313" key="3">
    <source>
        <dbReference type="Proteomes" id="UP000053274"/>
    </source>
</evidence>
<gene>
    <name evidence="2" type="ORF">ABR54_06175</name>
</gene>
<dbReference type="EMBL" id="LIAM01000135">
    <property type="protein sequence ID" value="KRO35278.1"/>
    <property type="molecule type" value="Genomic_DNA"/>
</dbReference>
<accession>A0A0R2PBH7</accession>
<organism evidence="2 3">
    <name type="scientific">Actinobacteria bacterium BACL15 MAG-120619-bin91</name>
    <dbReference type="NCBI Taxonomy" id="1655562"/>
    <lineage>
        <taxon>Bacteria</taxon>
        <taxon>Bacillati</taxon>
        <taxon>Actinomycetota</taxon>
        <taxon>Actinomycetes</taxon>
        <taxon>Actinomycetes incertae sedis</taxon>
        <taxon>ac1 cluster</taxon>
    </lineage>
</organism>
<dbReference type="Proteomes" id="UP000053274">
    <property type="component" value="Unassembled WGS sequence"/>
</dbReference>
<dbReference type="Gene3D" id="3.30.70.100">
    <property type="match status" value="1"/>
</dbReference>
<evidence type="ECO:0000259" key="1">
    <source>
        <dbReference type="Pfam" id="PF03992"/>
    </source>
</evidence>
<dbReference type="Pfam" id="PF03992">
    <property type="entry name" value="ABM"/>
    <property type="match status" value="1"/>
</dbReference>
<reference evidence="2 3" key="1">
    <citation type="submission" date="2015-10" db="EMBL/GenBank/DDBJ databases">
        <title>Metagenome-Assembled Genomes uncover a global brackish microbiome.</title>
        <authorList>
            <person name="Hugerth L.W."/>
            <person name="Larsson J."/>
            <person name="Alneberg J."/>
            <person name="Lindh M.V."/>
            <person name="Legrand C."/>
            <person name="Pinhassi J."/>
            <person name="Andersson A.F."/>
        </authorList>
    </citation>
    <scope>NUCLEOTIDE SEQUENCE [LARGE SCALE GENOMIC DNA]</scope>
    <source>
        <strain evidence="2">BACL15 MAG-120619-bin91</strain>
    </source>
</reference>
<name>A0A0R2PBH7_9ACTN</name>
<proteinExistence type="predicted"/>
<feature type="domain" description="ABM" evidence="1">
    <location>
        <begin position="3"/>
        <end position="66"/>
    </location>
</feature>
<keyword evidence="2" id="KW-0560">Oxidoreductase</keyword>
<keyword evidence="2" id="KW-0503">Monooxygenase</keyword>